<accession>A0ACB9EAX1</accession>
<dbReference type="EMBL" id="CM042035">
    <property type="protein sequence ID" value="KAI3756099.1"/>
    <property type="molecule type" value="Genomic_DNA"/>
</dbReference>
<comment type="caution">
    <text evidence="1">The sequence shown here is derived from an EMBL/GenBank/DDBJ whole genome shotgun (WGS) entry which is preliminary data.</text>
</comment>
<reference evidence="1 2" key="2">
    <citation type="journal article" date="2022" name="Mol. Ecol. Resour.">
        <title>The genomes of chicory, endive, great burdock and yacon provide insights into Asteraceae paleo-polyploidization history and plant inulin production.</title>
        <authorList>
            <person name="Fan W."/>
            <person name="Wang S."/>
            <person name="Wang H."/>
            <person name="Wang A."/>
            <person name="Jiang F."/>
            <person name="Liu H."/>
            <person name="Zhao H."/>
            <person name="Xu D."/>
            <person name="Zhang Y."/>
        </authorList>
    </citation>
    <scope>NUCLEOTIDE SEQUENCE [LARGE SCALE GENOMIC DNA]</scope>
    <source>
        <strain evidence="2">cv. Yunnan</strain>
        <tissue evidence="1">Leaves</tissue>
    </source>
</reference>
<evidence type="ECO:0000313" key="1">
    <source>
        <dbReference type="EMBL" id="KAI3756099.1"/>
    </source>
</evidence>
<name>A0ACB9EAX1_9ASTR</name>
<dbReference type="Proteomes" id="UP001056120">
    <property type="component" value="Linkage Group LG18"/>
</dbReference>
<protein>
    <submittedName>
        <fullName evidence="1">Uncharacterized protein</fullName>
    </submittedName>
</protein>
<keyword evidence="2" id="KW-1185">Reference proteome</keyword>
<proteinExistence type="predicted"/>
<organism evidence="1 2">
    <name type="scientific">Smallanthus sonchifolius</name>
    <dbReference type="NCBI Taxonomy" id="185202"/>
    <lineage>
        <taxon>Eukaryota</taxon>
        <taxon>Viridiplantae</taxon>
        <taxon>Streptophyta</taxon>
        <taxon>Embryophyta</taxon>
        <taxon>Tracheophyta</taxon>
        <taxon>Spermatophyta</taxon>
        <taxon>Magnoliopsida</taxon>
        <taxon>eudicotyledons</taxon>
        <taxon>Gunneridae</taxon>
        <taxon>Pentapetalae</taxon>
        <taxon>asterids</taxon>
        <taxon>campanulids</taxon>
        <taxon>Asterales</taxon>
        <taxon>Asteraceae</taxon>
        <taxon>Asteroideae</taxon>
        <taxon>Heliantheae alliance</taxon>
        <taxon>Millerieae</taxon>
        <taxon>Smallanthus</taxon>
    </lineage>
</organism>
<evidence type="ECO:0000313" key="2">
    <source>
        <dbReference type="Proteomes" id="UP001056120"/>
    </source>
</evidence>
<sequence length="370" mass="41568">MDTSWRHTQGASGAVDESAMESGDWRAQLQRQRIVNKILDTLKRHLPFSGYERLQELKKIAERVEQEIYTAATSHSEYSQKICLHMLTMETRLQNHMPDSMRSNSAANGVNPSVPLDSTAQTSNSNGGDWEEEVYQKIQDMKDLYLLYLRPTEGASAAVGNPALEFGGWRAQLQADSRKSIVNKIMDIFKRHIPLSGNEELQELKEIAVTFEATMYTSATSQSEYLRKTSLEKLTKKTGSQNPLLDPMQSNSAANSVNPWVTLNSTAKIGSPNGRDREEEVHQKIRATKDPYTLDSRPIQGVSGAVGGPIVESSDWRAQLQADLRLRIVNKISDTLQRHFPFFGHEGLQEVKKIAVRFEQKIYTAATSQV</sequence>
<reference evidence="2" key="1">
    <citation type="journal article" date="2022" name="Mol. Ecol. Resour.">
        <title>The genomes of chicory, endive, great burdock and yacon provide insights into Asteraceae palaeo-polyploidization history and plant inulin production.</title>
        <authorList>
            <person name="Fan W."/>
            <person name="Wang S."/>
            <person name="Wang H."/>
            <person name="Wang A."/>
            <person name="Jiang F."/>
            <person name="Liu H."/>
            <person name="Zhao H."/>
            <person name="Xu D."/>
            <person name="Zhang Y."/>
        </authorList>
    </citation>
    <scope>NUCLEOTIDE SEQUENCE [LARGE SCALE GENOMIC DNA]</scope>
    <source>
        <strain evidence="2">cv. Yunnan</strain>
    </source>
</reference>
<gene>
    <name evidence="1" type="ORF">L1987_55912</name>
</gene>